<dbReference type="RefSeq" id="WP_301143816.1">
    <property type="nucleotide sequence ID" value="NZ_JAUHQA010000020.1"/>
</dbReference>
<dbReference type="Gene3D" id="1.10.443.10">
    <property type="entry name" value="Intergrase catalytic core"/>
    <property type="match status" value="1"/>
</dbReference>
<accession>A0ABT8GK93</accession>
<dbReference type="InterPro" id="IPR013762">
    <property type="entry name" value="Integrase-like_cat_sf"/>
</dbReference>
<proteinExistence type="predicted"/>
<comment type="caution">
    <text evidence="2">The sequence shown here is derived from an EMBL/GenBank/DDBJ whole genome shotgun (WGS) entry which is preliminary data.</text>
</comment>
<dbReference type="InterPro" id="IPR011010">
    <property type="entry name" value="DNA_brk_join_enz"/>
</dbReference>
<protein>
    <recommendedName>
        <fullName evidence="4">Tyr recombinase domain-containing protein</fullName>
    </recommendedName>
</protein>
<keyword evidence="1" id="KW-0233">DNA recombination</keyword>
<dbReference type="Proteomes" id="UP001172708">
    <property type="component" value="Unassembled WGS sequence"/>
</dbReference>
<organism evidence="2 3">
    <name type="scientific">Demequina muriae</name>
    <dbReference type="NCBI Taxonomy" id="3051664"/>
    <lineage>
        <taxon>Bacteria</taxon>
        <taxon>Bacillati</taxon>
        <taxon>Actinomycetota</taxon>
        <taxon>Actinomycetes</taxon>
        <taxon>Micrococcales</taxon>
        <taxon>Demequinaceae</taxon>
        <taxon>Demequina</taxon>
    </lineage>
</organism>
<evidence type="ECO:0000313" key="3">
    <source>
        <dbReference type="Proteomes" id="UP001172708"/>
    </source>
</evidence>
<evidence type="ECO:0008006" key="4">
    <source>
        <dbReference type="Google" id="ProtNLM"/>
    </source>
</evidence>
<evidence type="ECO:0000256" key="1">
    <source>
        <dbReference type="ARBA" id="ARBA00023172"/>
    </source>
</evidence>
<gene>
    <name evidence="2" type="ORF">QQX02_13160</name>
</gene>
<name>A0ABT8GK93_9MICO</name>
<dbReference type="EMBL" id="JAUHQA010000020">
    <property type="protein sequence ID" value="MDN4481873.1"/>
    <property type="molecule type" value="Genomic_DNA"/>
</dbReference>
<keyword evidence="3" id="KW-1185">Reference proteome</keyword>
<reference evidence="2" key="1">
    <citation type="submission" date="2023-06" db="EMBL/GenBank/DDBJ databases">
        <title>Egi l300058.</title>
        <authorList>
            <person name="Gao L."/>
            <person name="Fang B.-Z."/>
            <person name="Li W.-J."/>
        </authorList>
    </citation>
    <scope>NUCLEOTIDE SEQUENCE</scope>
    <source>
        <strain evidence="2">EGI L300058</strain>
    </source>
</reference>
<evidence type="ECO:0000313" key="2">
    <source>
        <dbReference type="EMBL" id="MDN4481873.1"/>
    </source>
</evidence>
<sequence length="167" mass="18125">MVPLTEMLRRELAGCDAAYYVHWHGKRIASIKKAWAKVRTDAKLPTWFIPKVLRHTVATELRRRGVPGWEVSGQIGHKAAGTSEIYAKFDPGYLGQARVALDALADELAAKVPRLRGVSAGSVGLESRNGAKPESRAVAGLLLVGGTRIELVTPTMSRSGKINKNND</sequence>
<dbReference type="SUPFAM" id="SSF56349">
    <property type="entry name" value="DNA breaking-rejoining enzymes"/>
    <property type="match status" value="1"/>
</dbReference>